<sequence length="121" mass="13047">MTASNQVTGRAKVNAGELGELATEKGATFTEGGDKRNEKPADNGRTYFSKETESPALSIKVLSLPGISEKKLRAIEGATVLFEADNGKRWMLVNAFTKTAKLNVADGAYDVEMSCEIVEEM</sequence>
<dbReference type="KEGG" id="moz:MoryE10_03000"/>
<feature type="compositionally biased region" description="Basic and acidic residues" evidence="1">
    <location>
        <begin position="32"/>
        <end position="48"/>
    </location>
</feature>
<dbReference type="RefSeq" id="WP_221048007.1">
    <property type="nucleotide sequence ID" value="NZ_AP019782.1"/>
</dbReference>
<protein>
    <recommendedName>
        <fullName evidence="4">Phage tail protein</fullName>
    </recommendedName>
</protein>
<reference evidence="2" key="1">
    <citation type="submission" date="2019-06" db="EMBL/GenBank/DDBJ databases">
        <title>Complete genome sequence of Methylogaea oryzae strain JCM16910.</title>
        <authorList>
            <person name="Asakawa S."/>
        </authorList>
    </citation>
    <scope>NUCLEOTIDE SEQUENCE</scope>
    <source>
        <strain evidence="2">E10</strain>
    </source>
</reference>
<proteinExistence type="predicted"/>
<evidence type="ECO:0000313" key="3">
    <source>
        <dbReference type="Proteomes" id="UP000824988"/>
    </source>
</evidence>
<name>A0A8D4VNB1_9GAMM</name>
<feature type="region of interest" description="Disordered" evidence="1">
    <location>
        <begin position="24"/>
        <end position="48"/>
    </location>
</feature>
<dbReference type="Proteomes" id="UP000824988">
    <property type="component" value="Chromosome"/>
</dbReference>
<organism evidence="2 3">
    <name type="scientific">Methylogaea oryzae</name>
    <dbReference type="NCBI Taxonomy" id="1295382"/>
    <lineage>
        <taxon>Bacteria</taxon>
        <taxon>Pseudomonadati</taxon>
        <taxon>Pseudomonadota</taxon>
        <taxon>Gammaproteobacteria</taxon>
        <taxon>Methylococcales</taxon>
        <taxon>Methylococcaceae</taxon>
        <taxon>Methylogaea</taxon>
    </lineage>
</organism>
<accession>A0A8D4VNB1</accession>
<gene>
    <name evidence="2" type="ORF">MoryE10_03000</name>
</gene>
<dbReference type="InterPro" id="IPR019596">
    <property type="entry name" value="Phage_Mu_GpM_tail_tub"/>
</dbReference>
<keyword evidence="3" id="KW-1185">Reference proteome</keyword>
<evidence type="ECO:0000256" key="1">
    <source>
        <dbReference type="SAM" id="MobiDB-lite"/>
    </source>
</evidence>
<dbReference type="AlphaFoldDB" id="A0A8D4VNB1"/>
<evidence type="ECO:0000313" key="2">
    <source>
        <dbReference type="EMBL" id="BBL69694.1"/>
    </source>
</evidence>
<dbReference type="Pfam" id="PF10618">
    <property type="entry name" value="Tail_tube"/>
    <property type="match status" value="1"/>
</dbReference>
<evidence type="ECO:0008006" key="4">
    <source>
        <dbReference type="Google" id="ProtNLM"/>
    </source>
</evidence>
<dbReference type="EMBL" id="AP019782">
    <property type="protein sequence ID" value="BBL69694.1"/>
    <property type="molecule type" value="Genomic_DNA"/>
</dbReference>